<comment type="caution">
    <text evidence="1">The sequence shown here is derived from an EMBL/GenBank/DDBJ whole genome shotgun (WGS) entry which is preliminary data.</text>
</comment>
<protein>
    <submittedName>
        <fullName evidence="1">ADP-ribosylglycohydrolase family protein</fullName>
    </submittedName>
</protein>
<dbReference type="Gene3D" id="1.10.4080.10">
    <property type="entry name" value="ADP-ribosylation/Crystallin J1"/>
    <property type="match status" value="1"/>
</dbReference>
<dbReference type="PANTHER" id="PTHR16222:SF12">
    <property type="entry name" value="ADP-RIBOSYLGLYCOHYDROLASE-RELATED"/>
    <property type="match status" value="1"/>
</dbReference>
<keyword evidence="2" id="KW-1185">Reference proteome</keyword>
<dbReference type="PANTHER" id="PTHR16222">
    <property type="entry name" value="ADP-RIBOSYLGLYCOHYDROLASE"/>
    <property type="match status" value="1"/>
</dbReference>
<dbReference type="RefSeq" id="WP_204602597.1">
    <property type="nucleotide sequence ID" value="NZ_JBHSED010000013.1"/>
</dbReference>
<dbReference type="SUPFAM" id="SSF101478">
    <property type="entry name" value="ADP-ribosylglycohydrolase"/>
    <property type="match status" value="1"/>
</dbReference>
<evidence type="ECO:0000313" key="2">
    <source>
        <dbReference type="Proteomes" id="UP001595755"/>
    </source>
</evidence>
<gene>
    <name evidence="1" type="ORF">ACFO1S_09525</name>
</gene>
<organism evidence="1 2">
    <name type="scientific">Cohnella boryungensis</name>
    <dbReference type="NCBI Taxonomy" id="768479"/>
    <lineage>
        <taxon>Bacteria</taxon>
        <taxon>Bacillati</taxon>
        <taxon>Bacillota</taxon>
        <taxon>Bacilli</taxon>
        <taxon>Bacillales</taxon>
        <taxon>Paenibacillaceae</taxon>
        <taxon>Cohnella</taxon>
    </lineage>
</organism>
<dbReference type="Pfam" id="PF03747">
    <property type="entry name" value="ADP_ribosyl_GH"/>
    <property type="match status" value="1"/>
</dbReference>
<dbReference type="InterPro" id="IPR036705">
    <property type="entry name" value="Ribosyl_crysJ1_sf"/>
</dbReference>
<sequence>MFPTLPFLKDRLALILRNKFSQGCNTSGYLERLEQLPDSYDAYLSFAASLADIPMRKDWPYVEPDTLEEIQAECHPDRPQGTLRSIDLTDSASRVETAFLASVCGSILGKPLEIDPTLHEMREAFSKVGEWPVNDYVTEPMLRSLGRRHWSWYETELSRIRHVAPDDDINYTLMGMLALEQFGSEFTKRNLRDLWINHVPISMTWGPERVMLLRSAMTYWEYDRAPFDHSVIEGWPDFLTPETELCGAAIRADAYGYACPGRPALAAELAWRDASFTHRRTGVYSTMFIAAAIAAAQVLEDRMEIIDTALQFVPQRSRFYEAALECRNIVAAANDWIEAYEQIHSTYSEYRHCQVYQEIGTLMNTLRFAENVGDGICKQVMQGNDTDSFGATAGSLLGAYFGPDGLDPRWIAPFRDTIHTGLALFHEQSLSRLAKRIGQLPSILHYGRHSVQPSELYVQVNEQ</sequence>
<proteinExistence type="predicted"/>
<name>A0ABV8S8K2_9BACL</name>
<evidence type="ECO:0000313" key="1">
    <source>
        <dbReference type="EMBL" id="MFC4303696.1"/>
    </source>
</evidence>
<dbReference type="InterPro" id="IPR050792">
    <property type="entry name" value="ADP-ribosylglycohydrolase"/>
</dbReference>
<accession>A0ABV8S8K2</accession>
<dbReference type="EMBL" id="JBHSED010000013">
    <property type="protein sequence ID" value="MFC4303696.1"/>
    <property type="molecule type" value="Genomic_DNA"/>
</dbReference>
<dbReference type="Proteomes" id="UP001595755">
    <property type="component" value="Unassembled WGS sequence"/>
</dbReference>
<reference evidence="2" key="1">
    <citation type="journal article" date="2019" name="Int. J. Syst. Evol. Microbiol.">
        <title>The Global Catalogue of Microorganisms (GCM) 10K type strain sequencing project: providing services to taxonomists for standard genome sequencing and annotation.</title>
        <authorList>
            <consortium name="The Broad Institute Genomics Platform"/>
            <consortium name="The Broad Institute Genome Sequencing Center for Infectious Disease"/>
            <person name="Wu L."/>
            <person name="Ma J."/>
        </authorList>
    </citation>
    <scope>NUCLEOTIDE SEQUENCE [LARGE SCALE GENOMIC DNA]</scope>
    <source>
        <strain evidence="2">CGMCC 4.1641</strain>
    </source>
</reference>
<dbReference type="InterPro" id="IPR005502">
    <property type="entry name" value="Ribosyl_crysJ1"/>
</dbReference>